<evidence type="ECO:0000256" key="1">
    <source>
        <dbReference type="SAM" id="Phobius"/>
    </source>
</evidence>
<dbReference type="PANTHER" id="PTHR34220:SF7">
    <property type="entry name" value="SENSOR HISTIDINE KINASE YPDA"/>
    <property type="match status" value="1"/>
</dbReference>
<dbReference type="AlphaFoldDB" id="A0A4U8Q8W3"/>
<keyword evidence="4" id="KW-0418">Kinase</keyword>
<dbReference type="InterPro" id="IPR010559">
    <property type="entry name" value="Sig_transdc_His_kin_internal"/>
</dbReference>
<accession>A0A4U8Q8W3</accession>
<comment type="caution">
    <text evidence="4">The sequence shown here is derived from an EMBL/GenBank/DDBJ whole genome shotgun (WGS) entry which is preliminary data.</text>
</comment>
<dbReference type="Gene3D" id="3.30.565.10">
    <property type="entry name" value="Histidine kinase-like ATPase, C-terminal domain"/>
    <property type="match status" value="1"/>
</dbReference>
<dbReference type="GO" id="GO:0000155">
    <property type="term" value="F:phosphorelay sensor kinase activity"/>
    <property type="evidence" value="ECO:0007669"/>
    <property type="project" value="InterPro"/>
</dbReference>
<organism evidence="4 5">
    <name type="scientific">Robinsoniella peoriensis</name>
    <dbReference type="NCBI Taxonomy" id="180332"/>
    <lineage>
        <taxon>Bacteria</taxon>
        <taxon>Bacillati</taxon>
        <taxon>Bacillota</taxon>
        <taxon>Clostridia</taxon>
        <taxon>Lachnospirales</taxon>
        <taxon>Lachnospiraceae</taxon>
        <taxon>Robinsoniella</taxon>
    </lineage>
</organism>
<dbReference type="InterPro" id="IPR050640">
    <property type="entry name" value="Bact_2-comp_sensor_kinase"/>
</dbReference>
<keyword evidence="4" id="KW-0808">Transferase</keyword>
<dbReference type="InterPro" id="IPR036890">
    <property type="entry name" value="HATPase_C_sf"/>
</dbReference>
<dbReference type="Pfam" id="PF06580">
    <property type="entry name" value="His_kinase"/>
    <property type="match status" value="1"/>
</dbReference>
<dbReference type="STRING" id="180332.GCA_000797495_02268"/>
<evidence type="ECO:0000259" key="3">
    <source>
        <dbReference type="Pfam" id="PF06580"/>
    </source>
</evidence>
<evidence type="ECO:0000313" key="5">
    <source>
        <dbReference type="Proteomes" id="UP000306509"/>
    </source>
</evidence>
<feature type="transmembrane region" description="Helical" evidence="1">
    <location>
        <begin position="56"/>
        <end position="80"/>
    </location>
</feature>
<dbReference type="InterPro" id="IPR003594">
    <property type="entry name" value="HATPase_dom"/>
</dbReference>
<gene>
    <name evidence="4" type="primary">yehU_15</name>
    <name evidence="4" type="ORF">DSM106044_01696</name>
</gene>
<feature type="domain" description="Histidine kinase/HSP90-like ATPase" evidence="2">
    <location>
        <begin position="242"/>
        <end position="352"/>
    </location>
</feature>
<evidence type="ECO:0000259" key="2">
    <source>
        <dbReference type="Pfam" id="PF02518"/>
    </source>
</evidence>
<keyword evidence="1" id="KW-0812">Transmembrane</keyword>
<name>A0A4U8Q8W3_9FIRM</name>
<reference evidence="4 5" key="1">
    <citation type="journal article" date="2019" name="Anaerobe">
        <title>Detection of Robinsoniella peoriensis in multiple bone samples of a trauma patient.</title>
        <authorList>
            <person name="Schrottner P."/>
            <person name="Hartwich K."/>
            <person name="Bunk B."/>
            <person name="Schober I."/>
            <person name="Helbig S."/>
            <person name="Rudolph W.W."/>
            <person name="Gunzer F."/>
        </authorList>
    </citation>
    <scope>NUCLEOTIDE SEQUENCE [LARGE SCALE GENOMIC DNA]</scope>
    <source>
        <strain evidence="4 5">DSM 106044</strain>
    </source>
</reference>
<dbReference type="EC" id="2.7.13.3" evidence="4"/>
<dbReference type="Proteomes" id="UP000306509">
    <property type="component" value="Unassembled WGS sequence"/>
</dbReference>
<dbReference type="PANTHER" id="PTHR34220">
    <property type="entry name" value="SENSOR HISTIDINE KINASE YPDA"/>
    <property type="match status" value="1"/>
</dbReference>
<sequence>MKNIKKKFMPGKLNSSGVMLAAAVNLLLPSFLCLIGKEIADFQIINNYIEETSIGYYQKIVFLCLGLSIVILGVIDYIFLIKPVFHLESTVEEYKTLTRMEDSAVYEKYLADSSIERMFLEMLEEQKFIQQQNQIAENQRQETELLALQTQINPHFLYNTLDSIRGLALIHDVEEIAAMTEALSRLFRNMIAKDGKLLTLREELENVENYMLIQEFRFQGRFAYICEVEKSLLDRYQIPNLILQPIVENAIMHGLENKNGRGHLVISGYVTEKRLVLNVTDDGVGIEEEALEYLKKRLKSKERSSPREAAKFHTGIALINISQRIKLRFGEIYGIAIESTPGVGTTTELILPCIEVEDRQVKGSIYE</sequence>
<keyword evidence="5" id="KW-1185">Reference proteome</keyword>
<dbReference type="GO" id="GO:0016020">
    <property type="term" value="C:membrane"/>
    <property type="evidence" value="ECO:0007669"/>
    <property type="project" value="InterPro"/>
</dbReference>
<dbReference type="SUPFAM" id="SSF55874">
    <property type="entry name" value="ATPase domain of HSP90 chaperone/DNA topoisomerase II/histidine kinase"/>
    <property type="match status" value="1"/>
</dbReference>
<evidence type="ECO:0000313" key="4">
    <source>
        <dbReference type="EMBL" id="TLD01422.1"/>
    </source>
</evidence>
<keyword evidence="1" id="KW-1133">Transmembrane helix</keyword>
<proteinExistence type="predicted"/>
<dbReference type="Pfam" id="PF02518">
    <property type="entry name" value="HATPase_c"/>
    <property type="match status" value="1"/>
</dbReference>
<protein>
    <submittedName>
        <fullName evidence="4">Sensor histidine kinase YehU</fullName>
        <ecNumber evidence="4">2.7.13.3</ecNumber>
    </submittedName>
</protein>
<dbReference type="EMBL" id="QGQD01000039">
    <property type="protein sequence ID" value="TLD01422.1"/>
    <property type="molecule type" value="Genomic_DNA"/>
</dbReference>
<feature type="domain" description="Signal transduction histidine kinase internal region" evidence="3">
    <location>
        <begin position="144"/>
        <end position="222"/>
    </location>
</feature>
<dbReference type="RefSeq" id="WP_052377920.1">
    <property type="nucleotide sequence ID" value="NZ_JBHTNY010000012.1"/>
</dbReference>
<keyword evidence="1" id="KW-0472">Membrane</keyword>